<evidence type="ECO:0000259" key="7">
    <source>
        <dbReference type="PROSITE" id="PS50110"/>
    </source>
</evidence>
<dbReference type="GO" id="GO:0003700">
    <property type="term" value="F:DNA-binding transcription factor activity"/>
    <property type="evidence" value="ECO:0007669"/>
    <property type="project" value="InterPro"/>
</dbReference>
<sequence>MKPQILLIEDCAVTRFGVVRYFSKDGYQISEAGSLAEATRLMAERRFDLIIIDVNLPDGNGLDLIRAEREAQNLVPIIVVTGAGDIPLAVEAMQCGADNFLTKPLDMPALSISLAKSLELGTLKRQSMARKRMEKQLGIFFGATPAMQEVQQVARMAVDNAHPVLITGETGTGKGMLAKWIHQQGCRAQYEFVELNCSSLRGEMLSRELFGAQRGAYTSADQDRRGLVDVADRGSLFLDEIGDMSSEVQAQFLKLLEDKTYRRLGDVKLLKSDFRLICATHRDLHAFCADGQFRQDLFYRINLIHIHLPPLRERREDLPAITSYLLNLLGATDQVLTDEVRGLLFSYDWPGNIREMRNVLERALLLTPPGGTLRHSLFSCINGGQRPCPIHLSAEPQTVQQVETAHIQAVLAQHGGNVDKAAKALNLSRATLYRRLKQLRDEGGC</sequence>
<organism evidence="9 10">
    <name type="scientific">Trichlorobacter lovleyi (strain ATCC BAA-1151 / DSM 17278 / SZ)</name>
    <name type="common">Geobacter lovleyi</name>
    <dbReference type="NCBI Taxonomy" id="398767"/>
    <lineage>
        <taxon>Bacteria</taxon>
        <taxon>Pseudomonadati</taxon>
        <taxon>Thermodesulfobacteriota</taxon>
        <taxon>Desulfuromonadia</taxon>
        <taxon>Geobacterales</taxon>
        <taxon>Geobacteraceae</taxon>
        <taxon>Trichlorobacter</taxon>
    </lineage>
</organism>
<dbReference type="InterPro" id="IPR058031">
    <property type="entry name" value="AAA_lid_NorR"/>
</dbReference>
<evidence type="ECO:0000256" key="2">
    <source>
        <dbReference type="ARBA" id="ARBA00022840"/>
    </source>
</evidence>
<dbReference type="InterPro" id="IPR011006">
    <property type="entry name" value="CheY-like_superfamily"/>
</dbReference>
<dbReference type="CDD" id="cd00156">
    <property type="entry name" value="REC"/>
    <property type="match status" value="1"/>
</dbReference>
<dbReference type="AlphaFoldDB" id="B3E8T0"/>
<gene>
    <name evidence="9" type="ordered locus">Glov_1479</name>
</gene>
<dbReference type="InterPro" id="IPR002078">
    <property type="entry name" value="Sigma_54_int"/>
</dbReference>
<dbReference type="InterPro" id="IPR025662">
    <property type="entry name" value="Sigma_54_int_dom_ATP-bd_1"/>
</dbReference>
<dbReference type="EMBL" id="CP001089">
    <property type="protein sequence ID" value="ACD95198.1"/>
    <property type="molecule type" value="Genomic_DNA"/>
</dbReference>
<keyword evidence="10" id="KW-1185">Reference proteome</keyword>
<dbReference type="SUPFAM" id="SSF46689">
    <property type="entry name" value="Homeodomain-like"/>
    <property type="match status" value="1"/>
</dbReference>
<feature type="domain" description="Response regulatory" evidence="7">
    <location>
        <begin position="4"/>
        <end position="118"/>
    </location>
</feature>
<dbReference type="PROSITE" id="PS00675">
    <property type="entry name" value="SIGMA54_INTERACT_1"/>
    <property type="match status" value="1"/>
</dbReference>
<dbReference type="InterPro" id="IPR009057">
    <property type="entry name" value="Homeodomain-like_sf"/>
</dbReference>
<dbReference type="KEGG" id="glo:Glov_1479"/>
<dbReference type="Gene3D" id="3.40.50.2300">
    <property type="match status" value="1"/>
</dbReference>
<name>B3E8T0_TRIL1</name>
<keyword evidence="3" id="KW-0805">Transcription regulation</keyword>
<dbReference type="Proteomes" id="UP000002420">
    <property type="component" value="Chromosome"/>
</dbReference>
<reference evidence="9 10" key="1">
    <citation type="submission" date="2008-05" db="EMBL/GenBank/DDBJ databases">
        <title>Complete sequence of chromosome of Geobacter lovleyi SZ.</title>
        <authorList>
            <consortium name="US DOE Joint Genome Institute"/>
            <person name="Lucas S."/>
            <person name="Copeland A."/>
            <person name="Lapidus A."/>
            <person name="Glavina del Rio T."/>
            <person name="Dalin E."/>
            <person name="Tice H."/>
            <person name="Bruce D."/>
            <person name="Goodwin L."/>
            <person name="Pitluck S."/>
            <person name="Chertkov O."/>
            <person name="Meincke L."/>
            <person name="Brettin T."/>
            <person name="Detter J.C."/>
            <person name="Han C."/>
            <person name="Tapia R."/>
            <person name="Kuske C.R."/>
            <person name="Schmutz J."/>
            <person name="Larimer F."/>
            <person name="Land M."/>
            <person name="Hauser L."/>
            <person name="Kyrpides N."/>
            <person name="Mikhailova N."/>
            <person name="Sung Y."/>
            <person name="Fletcher K.E."/>
            <person name="Ritalahti K.M."/>
            <person name="Loeffler F.E."/>
            <person name="Richardson P."/>
        </authorList>
    </citation>
    <scope>NUCLEOTIDE SEQUENCE [LARGE SCALE GENOMIC DNA]</scope>
    <source>
        <strain evidence="10">ATCC BAA-1151 / DSM 17278 / SZ</strain>
    </source>
</reference>
<dbReference type="STRING" id="398767.Glov_1479"/>
<dbReference type="Gene3D" id="1.10.8.60">
    <property type="match status" value="1"/>
</dbReference>
<dbReference type="InterPro" id="IPR001789">
    <property type="entry name" value="Sig_transdc_resp-reg_receiver"/>
</dbReference>
<dbReference type="PROSITE" id="PS50045">
    <property type="entry name" value="SIGMA54_INTERACT_4"/>
    <property type="match status" value="1"/>
</dbReference>
<evidence type="ECO:0000313" key="9">
    <source>
        <dbReference type="EMBL" id="ACD95198.1"/>
    </source>
</evidence>
<dbReference type="PROSITE" id="PS50931">
    <property type="entry name" value="HTH_LYSR"/>
    <property type="match status" value="1"/>
</dbReference>
<dbReference type="CDD" id="cd00009">
    <property type="entry name" value="AAA"/>
    <property type="match status" value="1"/>
</dbReference>
<evidence type="ECO:0000256" key="3">
    <source>
        <dbReference type="ARBA" id="ARBA00023015"/>
    </source>
</evidence>
<dbReference type="SMART" id="SM00382">
    <property type="entry name" value="AAA"/>
    <property type="match status" value="1"/>
</dbReference>
<dbReference type="Pfam" id="PF25601">
    <property type="entry name" value="AAA_lid_14"/>
    <property type="match status" value="1"/>
</dbReference>
<dbReference type="InterPro" id="IPR002197">
    <property type="entry name" value="HTH_Fis"/>
</dbReference>
<dbReference type="Pfam" id="PF00072">
    <property type="entry name" value="Response_reg"/>
    <property type="match status" value="1"/>
</dbReference>
<evidence type="ECO:0000256" key="5">
    <source>
        <dbReference type="PROSITE-ProRule" id="PRU00169"/>
    </source>
</evidence>
<dbReference type="Pfam" id="PF00158">
    <property type="entry name" value="Sigma54_activat"/>
    <property type="match status" value="1"/>
</dbReference>
<keyword evidence="1" id="KW-0547">Nucleotide-binding</keyword>
<dbReference type="PANTHER" id="PTHR32071">
    <property type="entry name" value="TRANSCRIPTIONAL REGULATORY PROTEIN"/>
    <property type="match status" value="1"/>
</dbReference>
<dbReference type="PROSITE" id="PS50110">
    <property type="entry name" value="RESPONSE_REGULATORY"/>
    <property type="match status" value="1"/>
</dbReference>
<keyword evidence="2" id="KW-0067">ATP-binding</keyword>
<dbReference type="SMART" id="SM00448">
    <property type="entry name" value="REC"/>
    <property type="match status" value="1"/>
</dbReference>
<dbReference type="InterPro" id="IPR000847">
    <property type="entry name" value="LysR_HTH_N"/>
</dbReference>
<dbReference type="RefSeq" id="WP_012469540.1">
    <property type="nucleotide sequence ID" value="NC_010814.1"/>
</dbReference>
<dbReference type="Pfam" id="PF02954">
    <property type="entry name" value="HTH_8"/>
    <property type="match status" value="1"/>
</dbReference>
<accession>B3E8T0</accession>
<evidence type="ECO:0000256" key="4">
    <source>
        <dbReference type="ARBA" id="ARBA00023163"/>
    </source>
</evidence>
<evidence type="ECO:0000259" key="8">
    <source>
        <dbReference type="PROSITE" id="PS50931"/>
    </source>
</evidence>
<dbReference type="GO" id="GO:0043565">
    <property type="term" value="F:sequence-specific DNA binding"/>
    <property type="evidence" value="ECO:0007669"/>
    <property type="project" value="InterPro"/>
</dbReference>
<dbReference type="InterPro" id="IPR003593">
    <property type="entry name" value="AAA+_ATPase"/>
</dbReference>
<dbReference type="GO" id="GO:0000160">
    <property type="term" value="P:phosphorelay signal transduction system"/>
    <property type="evidence" value="ECO:0007669"/>
    <property type="project" value="InterPro"/>
</dbReference>
<dbReference type="PRINTS" id="PR01590">
    <property type="entry name" value="HTHFIS"/>
</dbReference>
<dbReference type="Gene3D" id="1.10.10.60">
    <property type="entry name" value="Homeodomain-like"/>
    <property type="match status" value="1"/>
</dbReference>
<dbReference type="SUPFAM" id="SSF52540">
    <property type="entry name" value="P-loop containing nucleoside triphosphate hydrolases"/>
    <property type="match status" value="1"/>
</dbReference>
<dbReference type="Gene3D" id="3.40.50.300">
    <property type="entry name" value="P-loop containing nucleotide triphosphate hydrolases"/>
    <property type="match status" value="1"/>
</dbReference>
<dbReference type="eggNOG" id="COG2204">
    <property type="taxonomic scope" value="Bacteria"/>
</dbReference>
<feature type="modified residue" description="4-aspartylphosphate" evidence="5">
    <location>
        <position position="53"/>
    </location>
</feature>
<dbReference type="FunFam" id="3.40.50.300:FF:000006">
    <property type="entry name" value="DNA-binding transcriptional regulator NtrC"/>
    <property type="match status" value="1"/>
</dbReference>
<feature type="domain" description="Sigma-54 factor interaction" evidence="6">
    <location>
        <begin position="140"/>
        <end position="365"/>
    </location>
</feature>
<keyword evidence="5" id="KW-0597">Phosphoprotein</keyword>
<dbReference type="OrthoDB" id="9808843at2"/>
<protein>
    <submittedName>
        <fullName evidence="9">Two component, sigma54 specific, transcriptional regulator, Fis family</fullName>
    </submittedName>
</protein>
<evidence type="ECO:0000259" key="6">
    <source>
        <dbReference type="PROSITE" id="PS50045"/>
    </source>
</evidence>
<dbReference type="SUPFAM" id="SSF52172">
    <property type="entry name" value="CheY-like"/>
    <property type="match status" value="1"/>
</dbReference>
<evidence type="ECO:0000313" key="10">
    <source>
        <dbReference type="Proteomes" id="UP000002420"/>
    </source>
</evidence>
<dbReference type="InterPro" id="IPR027417">
    <property type="entry name" value="P-loop_NTPase"/>
</dbReference>
<dbReference type="HOGENOM" id="CLU_000445_0_6_7"/>
<evidence type="ECO:0000256" key="1">
    <source>
        <dbReference type="ARBA" id="ARBA00022741"/>
    </source>
</evidence>
<keyword evidence="4" id="KW-0804">Transcription</keyword>
<dbReference type="GO" id="GO:0005524">
    <property type="term" value="F:ATP binding"/>
    <property type="evidence" value="ECO:0007669"/>
    <property type="project" value="UniProtKB-KW"/>
</dbReference>
<proteinExistence type="predicted"/>
<feature type="domain" description="HTH lysR-type" evidence="8">
    <location>
        <begin position="411"/>
        <end position="445"/>
    </location>
</feature>